<dbReference type="GO" id="GO:1904680">
    <property type="term" value="F:peptide transmembrane transporter activity"/>
    <property type="evidence" value="ECO:0007669"/>
    <property type="project" value="TreeGrafter"/>
</dbReference>
<dbReference type="Gene3D" id="3.40.190.10">
    <property type="entry name" value="Periplasmic binding protein-like II"/>
    <property type="match status" value="1"/>
</dbReference>
<gene>
    <name evidence="9" type="ORF">CD191_16500</name>
</gene>
<dbReference type="PANTHER" id="PTHR30290:SF83">
    <property type="entry name" value="ABC TRANSPORTER SUBSTRATE-BINDING PROTEIN"/>
    <property type="match status" value="1"/>
</dbReference>
<organism evidence="9 10">
    <name type="scientific">Paenibacillus odorifer</name>
    <dbReference type="NCBI Taxonomy" id="189426"/>
    <lineage>
        <taxon>Bacteria</taxon>
        <taxon>Bacillati</taxon>
        <taxon>Bacillota</taxon>
        <taxon>Bacilli</taxon>
        <taxon>Bacillales</taxon>
        <taxon>Paenibacillaceae</taxon>
        <taxon>Paenibacillus</taxon>
    </lineage>
</organism>
<dbReference type="EMBL" id="CP021965">
    <property type="protein sequence ID" value="AWV34082.1"/>
    <property type="molecule type" value="Genomic_DNA"/>
</dbReference>
<evidence type="ECO:0000313" key="10">
    <source>
        <dbReference type="Proteomes" id="UP000249163"/>
    </source>
</evidence>
<feature type="domain" description="Solute-binding protein family 5" evidence="8">
    <location>
        <begin position="125"/>
        <end position="480"/>
    </location>
</feature>
<dbReference type="FunFam" id="3.90.76.10:FF:000001">
    <property type="entry name" value="Oligopeptide ABC transporter substrate-binding protein"/>
    <property type="match status" value="1"/>
</dbReference>
<evidence type="ECO:0000256" key="2">
    <source>
        <dbReference type="ARBA" id="ARBA00005695"/>
    </source>
</evidence>
<sequence length="729" mass="80055">MLFFRFMTMYEGVHLRMKKKNAFLALLLSFSLLSVTACSNSSNSANENGKNAAGNSNTSVKATSDVGQTAVKNEGASDLEIKAGSSVTVFNPKIPTLDPTQWQGQILVGQGTLLEGLYGYNQDNEIVPKIATGYTVSDDKKTWTFTLRKDAKWSNGDPVTAHDFYFSYMYQLDPANTTAQLWLSVLNFVKNGYAYHAGSVSKEEVGLKVVDDYTLEITTTLPHAILGDMVLSGSMPMNPKAVEANPGKWFEPGNFVSNGPYMVKSFTPNGELVMVSNPNYVGAAGQLNHGNVETIHVLPATTVPVEDYMSGHADVVLIQSASDLQYVKKTDELKSQLYTAATYAIKYLLWSNPTTESPYDKKEVRQAIAKAIQRKPIVESVLNGMGGATNIFASPGWPTEKLEQGLPEDLEAAKQLLKDAGYEGGKGLPTLSLYVGVKQVDAQGEQIALALGQLLQQNLGIKTELVQLNEAQFNAYQYSGPQGDAKPGFILASGATNWSEPGSLDMGATQQLYSIGTLDAPLEATKQFVDWTKETYYKPAIEKYGDPDNKNAGVEWSDWAALEKAAKEDIAFLDKWTAEQPADWQPYLKQPGLPTAAEQWQQIVDLWKNAKNSDEKHAAFVTAWTFVAPNAPGGKLNQNALDVQVYYNSYQSDTLRDLRMWQAQFVNALTVEDAAPIAAKVVNNLLEEAYAVPLYYQQQYFLVKPGITGVQSNPWAWGNFYGLHLLSVE</sequence>
<dbReference type="CDD" id="cd08504">
    <property type="entry name" value="PBP2_OppA"/>
    <property type="match status" value="1"/>
</dbReference>
<keyword evidence="3" id="KW-0813">Transport</keyword>
<comment type="similarity">
    <text evidence="2">Belongs to the bacterial solute-binding protein 5 family.</text>
</comment>
<evidence type="ECO:0000256" key="3">
    <source>
        <dbReference type="ARBA" id="ARBA00022448"/>
    </source>
</evidence>
<evidence type="ECO:0000256" key="5">
    <source>
        <dbReference type="ARBA" id="ARBA00022856"/>
    </source>
</evidence>
<evidence type="ECO:0000313" key="9">
    <source>
        <dbReference type="EMBL" id="AWV34082.1"/>
    </source>
</evidence>
<dbReference type="GO" id="GO:0005886">
    <property type="term" value="C:plasma membrane"/>
    <property type="evidence" value="ECO:0007669"/>
    <property type="project" value="UniProtKB-SubCell"/>
</dbReference>
<dbReference type="Gene3D" id="3.10.105.10">
    <property type="entry name" value="Dipeptide-binding Protein, Domain 3"/>
    <property type="match status" value="1"/>
</dbReference>
<dbReference type="AlphaFoldDB" id="A0AAD0KN13"/>
<dbReference type="Proteomes" id="UP000249163">
    <property type="component" value="Chromosome"/>
</dbReference>
<comment type="subcellular location">
    <subcellularLocation>
        <location evidence="1">Cell membrane</location>
        <topology evidence="1">Lipid-anchor</topology>
    </subcellularLocation>
</comment>
<dbReference type="PANTHER" id="PTHR30290">
    <property type="entry name" value="PERIPLASMIC BINDING COMPONENT OF ABC TRANSPORTER"/>
    <property type="match status" value="1"/>
</dbReference>
<evidence type="ECO:0000256" key="1">
    <source>
        <dbReference type="ARBA" id="ARBA00004193"/>
    </source>
</evidence>
<proteinExistence type="inferred from homology"/>
<dbReference type="Pfam" id="PF00496">
    <property type="entry name" value="SBP_bac_5"/>
    <property type="match status" value="1"/>
</dbReference>
<dbReference type="GO" id="GO:0015833">
    <property type="term" value="P:peptide transport"/>
    <property type="evidence" value="ECO:0007669"/>
    <property type="project" value="UniProtKB-KW"/>
</dbReference>
<reference evidence="9 10" key="1">
    <citation type="submission" date="2017-06" db="EMBL/GenBank/DDBJ databases">
        <title>Complete genome sequence of Paenibacillus odorifer CBA7130.</title>
        <authorList>
            <person name="Nam Y.-D."/>
            <person name="Kang J."/>
            <person name="Chung W.-H."/>
        </authorList>
    </citation>
    <scope>NUCLEOTIDE SEQUENCE [LARGE SCALE GENOMIC DNA]</scope>
    <source>
        <strain evidence="9 10">CBA7130</strain>
    </source>
</reference>
<keyword evidence="5" id="KW-0571">Peptide transport</keyword>
<keyword evidence="4 7" id="KW-0732">Signal</keyword>
<keyword evidence="5" id="KW-0653">Protein transport</keyword>
<name>A0AAD0KN13_9BACL</name>
<evidence type="ECO:0000256" key="7">
    <source>
        <dbReference type="SAM" id="SignalP"/>
    </source>
</evidence>
<dbReference type="Gene3D" id="3.90.76.10">
    <property type="entry name" value="Dipeptide-binding Protein, Domain 1"/>
    <property type="match status" value="1"/>
</dbReference>
<feature type="compositionally biased region" description="Low complexity" evidence="6">
    <location>
        <begin position="44"/>
        <end position="57"/>
    </location>
</feature>
<dbReference type="PROSITE" id="PS01040">
    <property type="entry name" value="SBP_BACTERIAL_5"/>
    <property type="match status" value="1"/>
</dbReference>
<dbReference type="InterPro" id="IPR000914">
    <property type="entry name" value="SBP_5_dom"/>
</dbReference>
<protein>
    <submittedName>
        <fullName evidence="9">ABC transporter substrate-binding protein</fullName>
    </submittedName>
</protein>
<feature type="signal peptide" evidence="7">
    <location>
        <begin position="1"/>
        <end position="37"/>
    </location>
</feature>
<accession>A0AAD0KN13</accession>
<feature type="chain" id="PRO_5042098551" evidence="7">
    <location>
        <begin position="38"/>
        <end position="729"/>
    </location>
</feature>
<dbReference type="InterPro" id="IPR039424">
    <property type="entry name" value="SBP_5"/>
</dbReference>
<evidence type="ECO:0000259" key="8">
    <source>
        <dbReference type="Pfam" id="PF00496"/>
    </source>
</evidence>
<evidence type="ECO:0000256" key="6">
    <source>
        <dbReference type="SAM" id="MobiDB-lite"/>
    </source>
</evidence>
<dbReference type="SUPFAM" id="SSF53850">
    <property type="entry name" value="Periplasmic binding protein-like II"/>
    <property type="match status" value="2"/>
</dbReference>
<evidence type="ECO:0000256" key="4">
    <source>
        <dbReference type="ARBA" id="ARBA00022729"/>
    </source>
</evidence>
<dbReference type="InterPro" id="IPR023765">
    <property type="entry name" value="SBP_5_CS"/>
</dbReference>
<feature type="region of interest" description="Disordered" evidence="6">
    <location>
        <begin position="44"/>
        <end position="65"/>
    </location>
</feature>